<dbReference type="PROSITE" id="PS50279">
    <property type="entry name" value="BPTI_KUNITZ_2"/>
    <property type="match status" value="1"/>
</dbReference>
<dbReference type="AlphaFoldDB" id="A0AAV8YCV7"/>
<dbReference type="SUPFAM" id="SSF57362">
    <property type="entry name" value="BPTI-like"/>
    <property type="match status" value="1"/>
</dbReference>
<gene>
    <name evidence="2" type="ORF">NQ314_008414</name>
</gene>
<reference evidence="2" key="1">
    <citation type="journal article" date="2023" name="Insect Mol. Biol.">
        <title>Genome sequencing provides insights into the evolution of gene families encoding plant cell wall-degrading enzymes in longhorned beetles.</title>
        <authorList>
            <person name="Shin N.R."/>
            <person name="Okamura Y."/>
            <person name="Kirsch R."/>
            <person name="Pauchet Y."/>
        </authorList>
    </citation>
    <scope>NUCLEOTIDE SEQUENCE</scope>
    <source>
        <strain evidence="2">RBIC_L_NR</strain>
    </source>
</reference>
<comment type="caution">
    <text evidence="2">The sequence shown here is derived from an EMBL/GenBank/DDBJ whole genome shotgun (WGS) entry which is preliminary data.</text>
</comment>
<dbReference type="Gene3D" id="4.10.410.10">
    <property type="entry name" value="Pancreatic trypsin inhibitor Kunitz domain"/>
    <property type="match status" value="1"/>
</dbReference>
<dbReference type="InterPro" id="IPR002223">
    <property type="entry name" value="Kunitz_BPTI"/>
</dbReference>
<organism evidence="2 3">
    <name type="scientific">Rhamnusium bicolor</name>
    <dbReference type="NCBI Taxonomy" id="1586634"/>
    <lineage>
        <taxon>Eukaryota</taxon>
        <taxon>Metazoa</taxon>
        <taxon>Ecdysozoa</taxon>
        <taxon>Arthropoda</taxon>
        <taxon>Hexapoda</taxon>
        <taxon>Insecta</taxon>
        <taxon>Pterygota</taxon>
        <taxon>Neoptera</taxon>
        <taxon>Endopterygota</taxon>
        <taxon>Coleoptera</taxon>
        <taxon>Polyphaga</taxon>
        <taxon>Cucujiformia</taxon>
        <taxon>Chrysomeloidea</taxon>
        <taxon>Cerambycidae</taxon>
        <taxon>Lepturinae</taxon>
        <taxon>Rhagiini</taxon>
        <taxon>Rhamnusium</taxon>
    </lineage>
</organism>
<evidence type="ECO:0000259" key="1">
    <source>
        <dbReference type="PROSITE" id="PS50279"/>
    </source>
</evidence>
<protein>
    <recommendedName>
        <fullName evidence="1">BPTI/Kunitz inhibitor domain-containing protein</fullName>
    </recommendedName>
</protein>
<sequence>MPNCMQPMEMKTVCGDIPLIYKWHWDHETKSCERLPYFGCEPTRNNFYSLNDCRNIARPVCIKLPNDDRYKYSYDIE</sequence>
<dbReference type="Pfam" id="PF00014">
    <property type="entry name" value="Kunitz_BPTI"/>
    <property type="match status" value="1"/>
</dbReference>
<keyword evidence="3" id="KW-1185">Reference proteome</keyword>
<proteinExistence type="predicted"/>
<dbReference type="SMART" id="SM00131">
    <property type="entry name" value="KU"/>
    <property type="match status" value="1"/>
</dbReference>
<dbReference type="Proteomes" id="UP001162156">
    <property type="component" value="Unassembled WGS sequence"/>
</dbReference>
<dbReference type="CDD" id="cd00109">
    <property type="entry name" value="Kunitz-type"/>
    <property type="match status" value="1"/>
</dbReference>
<dbReference type="InterPro" id="IPR036880">
    <property type="entry name" value="Kunitz_BPTI_sf"/>
</dbReference>
<accession>A0AAV8YCV7</accession>
<name>A0AAV8YCV7_9CUCU</name>
<feature type="domain" description="BPTI/Kunitz inhibitor" evidence="1">
    <location>
        <begin position="4"/>
        <end position="57"/>
    </location>
</feature>
<dbReference type="GO" id="GO:0004867">
    <property type="term" value="F:serine-type endopeptidase inhibitor activity"/>
    <property type="evidence" value="ECO:0007669"/>
    <property type="project" value="InterPro"/>
</dbReference>
<evidence type="ECO:0000313" key="2">
    <source>
        <dbReference type="EMBL" id="KAJ8948375.1"/>
    </source>
</evidence>
<evidence type="ECO:0000313" key="3">
    <source>
        <dbReference type="Proteomes" id="UP001162156"/>
    </source>
</evidence>
<dbReference type="EMBL" id="JANEYF010002304">
    <property type="protein sequence ID" value="KAJ8948375.1"/>
    <property type="molecule type" value="Genomic_DNA"/>
</dbReference>